<reference evidence="1 2" key="1">
    <citation type="submission" date="2008-07" db="EMBL/GenBank/DDBJ databases">
        <authorList>
            <person name="Tandeau de Marsac N."/>
            <person name="Ferriera S."/>
            <person name="Johnson J."/>
            <person name="Kravitz S."/>
            <person name="Beeson K."/>
            <person name="Sutton G."/>
            <person name="Rogers Y.-H."/>
            <person name="Friedman R."/>
            <person name="Frazier M."/>
            <person name="Venter J.C."/>
        </authorList>
    </citation>
    <scope>NUCLEOTIDE SEQUENCE [LARGE SCALE GENOMIC DNA]</scope>
    <source>
        <strain evidence="1 2">PCC 7420</strain>
    </source>
</reference>
<dbReference type="STRING" id="118168.MC7420_4729"/>
<gene>
    <name evidence="1" type="ORF">MC7420_4729</name>
</gene>
<evidence type="ECO:0000313" key="1">
    <source>
        <dbReference type="EMBL" id="EDX76473.1"/>
    </source>
</evidence>
<name>B4VNA9_9CYAN</name>
<sequence>MVEKIYSIECKLVYISLKELSSGSSSKPSLPEELNEEATILDESRDNKLISKLLQLEGSNISIIDFNENLLMSLNKEKIINSVYNKIYQKLSDACS</sequence>
<accession>B4VNA9</accession>
<evidence type="ECO:0000313" key="2">
    <source>
        <dbReference type="Proteomes" id="UP000003835"/>
    </source>
</evidence>
<dbReference type="EMBL" id="DS989846">
    <property type="protein sequence ID" value="EDX76473.1"/>
    <property type="molecule type" value="Genomic_DNA"/>
</dbReference>
<keyword evidence="2" id="KW-1185">Reference proteome</keyword>
<protein>
    <submittedName>
        <fullName evidence="1">Uncharacterized protein</fullName>
    </submittedName>
</protein>
<organism evidence="1 2">
    <name type="scientific">Coleofasciculus chthonoplastes PCC 7420</name>
    <dbReference type="NCBI Taxonomy" id="118168"/>
    <lineage>
        <taxon>Bacteria</taxon>
        <taxon>Bacillati</taxon>
        <taxon>Cyanobacteriota</taxon>
        <taxon>Cyanophyceae</taxon>
        <taxon>Coleofasciculales</taxon>
        <taxon>Coleofasciculaceae</taxon>
        <taxon>Coleofasciculus</taxon>
    </lineage>
</organism>
<dbReference type="Proteomes" id="UP000003835">
    <property type="component" value="Unassembled WGS sequence"/>
</dbReference>
<proteinExistence type="predicted"/>
<dbReference type="AlphaFoldDB" id="B4VNA9"/>
<dbReference type="HOGENOM" id="CLU_2354909_0_0_3"/>